<feature type="transmembrane region" description="Helical" evidence="4">
    <location>
        <begin position="98"/>
        <end position="119"/>
    </location>
</feature>
<feature type="transmembrane region" description="Helical" evidence="4">
    <location>
        <begin position="45"/>
        <end position="63"/>
    </location>
</feature>
<evidence type="ECO:0000313" key="7">
    <source>
        <dbReference type="Proteomes" id="UP000245125"/>
    </source>
</evidence>
<dbReference type="Proteomes" id="UP000245125">
    <property type="component" value="Unassembled WGS sequence"/>
</dbReference>
<dbReference type="PROSITE" id="PS50850">
    <property type="entry name" value="MFS"/>
    <property type="match status" value="1"/>
</dbReference>
<dbReference type="InterPro" id="IPR020846">
    <property type="entry name" value="MFS_dom"/>
</dbReference>
<evidence type="ECO:0000256" key="1">
    <source>
        <dbReference type="ARBA" id="ARBA00022692"/>
    </source>
</evidence>
<sequence length="410" mass="44158">MNTLALGSDSRLLFITRGLRLFAYGFLSVVLMIYLTTLGLSEKKIGLLFSLTLIGDTVISLWLTTGADRRGRKRMLIAGSVLMIFAGVLFALTDNFLLLLIAATIGVISPSGYEVGPFLSIEQAALSHIVPDEKRTQIFAWYNLLGSFATALGSLFGGGLAQSLQHFGATPLGSYRIIIYVYAGAGAMLGLLFSRLSNRIEVSNQPAAKEELLLGLHKSRRIVFKLSALFSLDAFAGGFILQSVVAYWFHVRFHVQPAVLGAIFFGANIMAGLSALTAARVASRIGLIKTMVYTHIPSNILLIFVPLMPNLPLAIALLLLRFSISQMDVPTRQSYTMAVVSPDERSAAAGIAGIARTTGASISPAITGPLLAQPSLLSLPFFLAGGLKIIYDLLLYRSFSLVKPPEEKSK</sequence>
<dbReference type="Gene3D" id="1.20.1250.20">
    <property type="entry name" value="MFS general substrate transporter like domains"/>
    <property type="match status" value="1"/>
</dbReference>
<name>A0A2U3QIS0_9BACT</name>
<dbReference type="AlphaFoldDB" id="A0A2U3QIS0"/>
<evidence type="ECO:0000256" key="2">
    <source>
        <dbReference type="ARBA" id="ARBA00022989"/>
    </source>
</evidence>
<evidence type="ECO:0000256" key="4">
    <source>
        <dbReference type="SAM" id="Phobius"/>
    </source>
</evidence>
<keyword evidence="2 4" id="KW-1133">Transmembrane helix</keyword>
<dbReference type="InterPro" id="IPR036259">
    <property type="entry name" value="MFS_trans_sf"/>
</dbReference>
<protein>
    <submittedName>
        <fullName evidence="6">Major facilitator superfamily MFS_1</fullName>
    </submittedName>
</protein>
<keyword evidence="3 4" id="KW-0472">Membrane</keyword>
<dbReference type="PANTHER" id="PTHR23520">
    <property type="entry name" value="TRANSPORTER, PUTATIVE (AFU_ORTHOLOGUE AFUA_3G04000)-RELATED"/>
    <property type="match status" value="1"/>
</dbReference>
<feature type="transmembrane region" description="Helical" evidence="4">
    <location>
        <begin position="75"/>
        <end position="92"/>
    </location>
</feature>
<dbReference type="GO" id="GO:0022857">
    <property type="term" value="F:transmembrane transporter activity"/>
    <property type="evidence" value="ECO:0007669"/>
    <property type="project" value="InterPro"/>
</dbReference>
<feature type="domain" description="Major facilitator superfamily (MFS) profile" evidence="5">
    <location>
        <begin position="1"/>
        <end position="403"/>
    </location>
</feature>
<feature type="transmembrane region" description="Helical" evidence="4">
    <location>
        <begin position="255"/>
        <end position="279"/>
    </location>
</feature>
<evidence type="ECO:0000256" key="3">
    <source>
        <dbReference type="ARBA" id="ARBA00023136"/>
    </source>
</evidence>
<dbReference type="InterPro" id="IPR011701">
    <property type="entry name" value="MFS"/>
</dbReference>
<feature type="transmembrane region" description="Helical" evidence="4">
    <location>
        <begin position="300"/>
        <end position="324"/>
    </location>
</feature>
<evidence type="ECO:0000313" key="6">
    <source>
        <dbReference type="EMBL" id="SPQ01306.1"/>
    </source>
</evidence>
<feature type="transmembrane region" description="Helical" evidence="4">
    <location>
        <begin position="140"/>
        <end position="161"/>
    </location>
</feature>
<accession>A0A2U3QIS0</accession>
<dbReference type="Pfam" id="PF07690">
    <property type="entry name" value="MFS_1"/>
    <property type="match status" value="1"/>
</dbReference>
<feature type="transmembrane region" description="Helical" evidence="4">
    <location>
        <begin position="21"/>
        <end position="39"/>
    </location>
</feature>
<keyword evidence="7" id="KW-1185">Reference proteome</keyword>
<dbReference type="PANTHER" id="PTHR23520:SF5">
    <property type="entry name" value="TRANSPORTER, PUTATIVE (AFU_ORTHOLOGUE AFUA_3G04000)-RELATED"/>
    <property type="match status" value="1"/>
</dbReference>
<dbReference type="SUPFAM" id="SSF103473">
    <property type="entry name" value="MFS general substrate transporter"/>
    <property type="match status" value="1"/>
</dbReference>
<feature type="transmembrane region" description="Helical" evidence="4">
    <location>
        <begin position="173"/>
        <end position="193"/>
    </location>
</feature>
<feature type="transmembrane region" description="Helical" evidence="4">
    <location>
        <begin position="226"/>
        <end position="249"/>
    </location>
</feature>
<gene>
    <name evidence="6" type="ORF">NBG4_50038</name>
</gene>
<reference evidence="7" key="1">
    <citation type="submission" date="2018-03" db="EMBL/GenBank/DDBJ databases">
        <authorList>
            <person name="Zecchin S."/>
        </authorList>
    </citation>
    <scope>NUCLEOTIDE SEQUENCE [LARGE SCALE GENOMIC DNA]</scope>
</reference>
<dbReference type="EMBL" id="OUUY01000097">
    <property type="protein sequence ID" value="SPQ01306.1"/>
    <property type="molecule type" value="Genomic_DNA"/>
</dbReference>
<proteinExistence type="predicted"/>
<organism evidence="6 7">
    <name type="scientific">Candidatus Sulfobium mesophilum</name>
    <dbReference type="NCBI Taxonomy" id="2016548"/>
    <lineage>
        <taxon>Bacteria</taxon>
        <taxon>Pseudomonadati</taxon>
        <taxon>Nitrospirota</taxon>
        <taxon>Nitrospiria</taxon>
        <taxon>Nitrospirales</taxon>
        <taxon>Nitrospiraceae</taxon>
        <taxon>Candidatus Sulfobium</taxon>
    </lineage>
</organism>
<keyword evidence="1 4" id="KW-0812">Transmembrane</keyword>
<dbReference type="OrthoDB" id="189258at2"/>
<evidence type="ECO:0000259" key="5">
    <source>
        <dbReference type="PROSITE" id="PS50850"/>
    </source>
</evidence>